<accession>A0ABV6GEV1</accession>
<evidence type="ECO:0000256" key="3">
    <source>
        <dbReference type="ARBA" id="ARBA00022845"/>
    </source>
</evidence>
<dbReference type="InterPro" id="IPR024046">
    <property type="entry name" value="Flagellar_assmbl_FliW_dom_sf"/>
</dbReference>
<keyword evidence="5" id="KW-0282">Flagellum</keyword>
<comment type="similarity">
    <text evidence="4">Belongs to the FliW family.</text>
</comment>
<dbReference type="SUPFAM" id="SSF141457">
    <property type="entry name" value="BH3618-like"/>
    <property type="match status" value="1"/>
</dbReference>
<protein>
    <recommendedName>
        <fullName evidence="4">Flagellar assembly factor FliW</fullName>
    </recommendedName>
</protein>
<comment type="caution">
    <text evidence="5">The sequence shown here is derived from an EMBL/GenBank/DDBJ whole genome shotgun (WGS) entry which is preliminary data.</text>
</comment>
<reference evidence="5 6" key="1">
    <citation type="submission" date="2024-09" db="EMBL/GenBank/DDBJ databases">
        <authorList>
            <person name="Sun Q."/>
            <person name="Mori K."/>
        </authorList>
    </citation>
    <scope>NUCLEOTIDE SEQUENCE [LARGE SCALE GENOMIC DNA]</scope>
    <source>
        <strain evidence="5 6">CCM 7228</strain>
    </source>
</reference>
<comment type="subunit">
    <text evidence="4">Interacts with translational regulator CsrA and flagellin(s).</text>
</comment>
<keyword evidence="4" id="KW-0143">Chaperone</keyword>
<keyword evidence="6" id="KW-1185">Reference proteome</keyword>
<evidence type="ECO:0000256" key="2">
    <source>
        <dbReference type="ARBA" id="ARBA00022795"/>
    </source>
</evidence>
<comment type="subcellular location">
    <subcellularLocation>
        <location evidence="4">Cytoplasm</location>
    </subcellularLocation>
</comment>
<keyword evidence="5" id="KW-0969">Cilium</keyword>
<dbReference type="Gene3D" id="2.30.290.10">
    <property type="entry name" value="BH3618-like"/>
    <property type="match status" value="1"/>
</dbReference>
<name>A0ABV6GEV1_9BACI</name>
<evidence type="ECO:0000313" key="5">
    <source>
        <dbReference type="EMBL" id="MFC0272212.1"/>
    </source>
</evidence>
<dbReference type="EMBL" id="JBHLVO010000009">
    <property type="protein sequence ID" value="MFC0272212.1"/>
    <property type="molecule type" value="Genomic_DNA"/>
</dbReference>
<dbReference type="InterPro" id="IPR003775">
    <property type="entry name" value="Flagellar_assembly_factor_FliW"/>
</dbReference>
<proteinExistence type="inferred from homology"/>
<keyword evidence="1 4" id="KW-0963">Cytoplasm</keyword>
<keyword evidence="2 4" id="KW-1005">Bacterial flagellum biogenesis</keyword>
<evidence type="ECO:0000256" key="1">
    <source>
        <dbReference type="ARBA" id="ARBA00022490"/>
    </source>
</evidence>
<evidence type="ECO:0000256" key="4">
    <source>
        <dbReference type="HAMAP-Rule" id="MF_01185"/>
    </source>
</evidence>
<dbReference type="Pfam" id="PF02623">
    <property type="entry name" value="FliW"/>
    <property type="match status" value="1"/>
</dbReference>
<dbReference type="HAMAP" id="MF_01185">
    <property type="entry name" value="FliW"/>
    <property type="match status" value="1"/>
</dbReference>
<sequence length="142" mass="16150">MLLKTKYHGEIEVAENDVLHFGHGIPGFLDEKEFVLLSLEEGSPFSILQSKKTSELGFVVVNPFLFFKDYEFDLGEADKELLSLEKEEDVVVWTILTLKETFEESTANLQAPIIVNSKTKKAKQIIINNPSLRTKHKILTNI</sequence>
<organism evidence="5 6">
    <name type="scientific">Metabacillus herbersteinensis</name>
    <dbReference type="NCBI Taxonomy" id="283816"/>
    <lineage>
        <taxon>Bacteria</taxon>
        <taxon>Bacillati</taxon>
        <taxon>Bacillota</taxon>
        <taxon>Bacilli</taxon>
        <taxon>Bacillales</taxon>
        <taxon>Bacillaceae</taxon>
        <taxon>Metabacillus</taxon>
    </lineage>
</organism>
<dbReference type="Proteomes" id="UP001589854">
    <property type="component" value="Unassembled WGS sequence"/>
</dbReference>
<comment type="function">
    <text evidence="4">Acts as an anti-CsrA protein, binds CsrA and prevents it from repressing translation of its target genes, one of which is flagellin. Binds to flagellin and participates in the assembly of the flagellum.</text>
</comment>
<dbReference type="PANTHER" id="PTHR39190">
    <property type="entry name" value="FLAGELLAR ASSEMBLY FACTOR FLIW"/>
    <property type="match status" value="1"/>
</dbReference>
<evidence type="ECO:0000313" key="6">
    <source>
        <dbReference type="Proteomes" id="UP001589854"/>
    </source>
</evidence>
<keyword evidence="5" id="KW-0966">Cell projection</keyword>
<dbReference type="PANTHER" id="PTHR39190:SF1">
    <property type="entry name" value="FLAGELLAR ASSEMBLY FACTOR FLIW"/>
    <property type="match status" value="1"/>
</dbReference>
<dbReference type="RefSeq" id="WP_378934306.1">
    <property type="nucleotide sequence ID" value="NZ_JBHLVO010000009.1"/>
</dbReference>
<keyword evidence="3 4" id="KW-0810">Translation regulation</keyword>
<dbReference type="NCBIfam" id="NF009793">
    <property type="entry name" value="PRK13285.1-1"/>
    <property type="match status" value="1"/>
</dbReference>
<gene>
    <name evidence="4 5" type="primary">fliW</name>
    <name evidence="5" type="ORF">ACFFIX_12280</name>
</gene>